<evidence type="ECO:0000256" key="1">
    <source>
        <dbReference type="ARBA" id="ARBA00022723"/>
    </source>
</evidence>
<keyword evidence="1 11" id="KW-0479">Metal-binding</keyword>
<dbReference type="InterPro" id="IPR003593">
    <property type="entry name" value="AAA+_ATPase"/>
</dbReference>
<keyword evidence="3 11" id="KW-0227">DNA damage</keyword>
<dbReference type="PANTHER" id="PTHR32472">
    <property type="entry name" value="DNA REPAIR PROTEIN RADA"/>
    <property type="match status" value="1"/>
</dbReference>
<dbReference type="SUPFAM" id="SSF54211">
    <property type="entry name" value="Ribosomal protein S5 domain 2-like"/>
    <property type="match status" value="1"/>
</dbReference>
<dbReference type="GO" id="GO:0003684">
    <property type="term" value="F:damaged DNA binding"/>
    <property type="evidence" value="ECO:0007669"/>
    <property type="project" value="InterPro"/>
</dbReference>
<comment type="domain">
    <text evidence="11">The middle region has homology to RecA with ATPase motifs including the RadA KNRFG motif, while the C-terminus is homologous to Lon protease.</text>
</comment>
<evidence type="ECO:0000256" key="4">
    <source>
        <dbReference type="ARBA" id="ARBA00022771"/>
    </source>
</evidence>
<dbReference type="CDD" id="cd01121">
    <property type="entry name" value="RadA_SMS_N"/>
    <property type="match status" value="1"/>
</dbReference>
<feature type="short sequence motif" description="RadA KNRFG motif" evidence="11">
    <location>
        <begin position="278"/>
        <end position="282"/>
    </location>
</feature>
<evidence type="ECO:0000313" key="15">
    <source>
        <dbReference type="EMBL" id="GIL30340.1"/>
    </source>
</evidence>
<dbReference type="GO" id="GO:0005829">
    <property type="term" value="C:cytosol"/>
    <property type="evidence" value="ECO:0007669"/>
    <property type="project" value="TreeGrafter"/>
</dbReference>
<keyword evidence="6 13" id="KW-0862">Zinc</keyword>
<keyword evidence="2 11" id="KW-0547">Nucleotide-binding</keyword>
<dbReference type="GO" id="GO:0140664">
    <property type="term" value="F:ATP-dependent DNA damage sensor activity"/>
    <property type="evidence" value="ECO:0007669"/>
    <property type="project" value="InterPro"/>
</dbReference>
<reference evidence="16" key="1">
    <citation type="journal article" date="2021" name="Int. J. Syst. Evol. Microbiol.">
        <title>Actinocatenispora comari sp. nov., an endophytic actinomycete isolated from aerial parts of Comarum salesowianum.</title>
        <authorList>
            <person name="Oyunbileg N."/>
            <person name="Iizaka Y."/>
            <person name="Hamada M."/>
            <person name="Davaapurev B.O."/>
            <person name="Fukumoto A."/>
            <person name="Tsetseg B."/>
            <person name="Kato F."/>
            <person name="Tamura T."/>
            <person name="Batkhuu J."/>
            <person name="Anzai Y."/>
        </authorList>
    </citation>
    <scope>NUCLEOTIDE SEQUENCE [LARGE SCALE GENOMIC DNA]</scope>
    <source>
        <strain evidence="16">NUM-2625</strain>
    </source>
</reference>
<dbReference type="SMART" id="SM00382">
    <property type="entry name" value="AAA"/>
    <property type="match status" value="1"/>
</dbReference>
<evidence type="ECO:0000256" key="3">
    <source>
        <dbReference type="ARBA" id="ARBA00022763"/>
    </source>
</evidence>
<dbReference type="PRINTS" id="PR01874">
    <property type="entry name" value="DNAREPAIRADA"/>
</dbReference>
<dbReference type="Gene3D" id="3.40.50.300">
    <property type="entry name" value="P-loop containing nucleotide triphosphate hydrolases"/>
    <property type="match status" value="1"/>
</dbReference>
<dbReference type="InterPro" id="IPR004504">
    <property type="entry name" value="DNA_repair_RadA"/>
</dbReference>
<dbReference type="Proteomes" id="UP000614996">
    <property type="component" value="Unassembled WGS sequence"/>
</dbReference>
<evidence type="ECO:0000256" key="13">
    <source>
        <dbReference type="RuleBase" id="RU003555"/>
    </source>
</evidence>
<accession>A0A8J4ENJ4</accession>
<evidence type="ECO:0000256" key="2">
    <source>
        <dbReference type="ARBA" id="ARBA00022741"/>
    </source>
</evidence>
<evidence type="ECO:0000259" key="14">
    <source>
        <dbReference type="PROSITE" id="PS50162"/>
    </source>
</evidence>
<evidence type="ECO:0000256" key="11">
    <source>
        <dbReference type="HAMAP-Rule" id="MF_01498"/>
    </source>
</evidence>
<dbReference type="AlphaFoldDB" id="A0A8J4ENJ4"/>
<comment type="function">
    <text evidence="13">DNA-dependent ATPase involved in processing of recombination intermediates, plays a role in repairing DNA breaks. Stimulates the branch migration of RecA-mediated strand transfer reactions, allowing the 3' invading strand to extend heteroduplex DNA faster. Binds ssDNA in the presence of ADP but not other nucleotides, has ATPase activity that is stimulated by ssDNA and various branched DNA structures, but inhibited by SSB. Does not have RecA's homology-searching function.</text>
</comment>
<evidence type="ECO:0000256" key="7">
    <source>
        <dbReference type="ARBA" id="ARBA00022840"/>
    </source>
</evidence>
<dbReference type="HAMAP" id="MF_01498">
    <property type="entry name" value="RadA_bact"/>
    <property type="match status" value="1"/>
</dbReference>
<evidence type="ECO:0000256" key="5">
    <source>
        <dbReference type="ARBA" id="ARBA00022801"/>
    </source>
</evidence>
<dbReference type="FunFam" id="3.40.50.300:FF:000050">
    <property type="entry name" value="DNA repair protein RadA"/>
    <property type="match status" value="1"/>
</dbReference>
<comment type="caution">
    <text evidence="15">The sequence shown here is derived from an EMBL/GenBank/DDBJ whole genome shotgun (WGS) entry which is preliminary data.</text>
</comment>
<dbReference type="GO" id="GO:0008270">
    <property type="term" value="F:zinc ion binding"/>
    <property type="evidence" value="ECO:0007669"/>
    <property type="project" value="UniProtKB-KW"/>
</dbReference>
<dbReference type="GO" id="GO:0005524">
    <property type="term" value="F:ATP binding"/>
    <property type="evidence" value="ECO:0007669"/>
    <property type="project" value="UniProtKB-UniRule"/>
</dbReference>
<dbReference type="RefSeq" id="WP_207127989.1">
    <property type="nucleotide sequence ID" value="NZ_BOPO01000116.1"/>
</dbReference>
<dbReference type="Gene3D" id="3.30.230.10">
    <property type="match status" value="1"/>
</dbReference>
<evidence type="ECO:0000256" key="6">
    <source>
        <dbReference type="ARBA" id="ARBA00022833"/>
    </source>
</evidence>
<dbReference type="PANTHER" id="PTHR32472:SF10">
    <property type="entry name" value="DNA REPAIR PROTEIN RADA-LIKE PROTEIN"/>
    <property type="match status" value="1"/>
</dbReference>
<comment type="function">
    <text evidence="11">Plays a role in repairing double-strand DNA breaks, probably involving stabilizing or processing branched DNA or blocked replication forks.</text>
</comment>
<dbReference type="InterPro" id="IPR014721">
    <property type="entry name" value="Ribsml_uS5_D2-typ_fold_subgr"/>
</dbReference>
<keyword evidence="4 13" id="KW-0863">Zinc-finger</keyword>
<dbReference type="GO" id="GO:0016787">
    <property type="term" value="F:hydrolase activity"/>
    <property type="evidence" value="ECO:0007669"/>
    <property type="project" value="UniProtKB-KW"/>
</dbReference>
<proteinExistence type="inferred from homology"/>
<evidence type="ECO:0000313" key="16">
    <source>
        <dbReference type="Proteomes" id="UP000614996"/>
    </source>
</evidence>
<dbReference type="SUPFAM" id="SSF52540">
    <property type="entry name" value="P-loop containing nucleoside triphosphate hydrolases"/>
    <property type="match status" value="1"/>
</dbReference>
<dbReference type="Pfam" id="PF18073">
    <property type="entry name" value="Zn_ribbon_LapB"/>
    <property type="match status" value="1"/>
</dbReference>
<dbReference type="Pfam" id="PF13481">
    <property type="entry name" value="AAA_25"/>
    <property type="match status" value="1"/>
</dbReference>
<keyword evidence="16" id="KW-1185">Reference proteome</keyword>
<evidence type="ECO:0000256" key="9">
    <source>
        <dbReference type="ARBA" id="ARBA00023125"/>
    </source>
</evidence>
<comment type="similarity">
    <text evidence="11 13">Belongs to the RecA family. RadA subfamily.</text>
</comment>
<keyword evidence="10 11" id="KW-0234">DNA repair</keyword>
<gene>
    <name evidence="11 15" type="primary">radA</name>
    <name evidence="15" type="ORF">NUM_55940</name>
</gene>
<dbReference type="InterPro" id="IPR020588">
    <property type="entry name" value="RecA_ATP-bd"/>
</dbReference>
<evidence type="ECO:0000256" key="12">
    <source>
        <dbReference type="NCBIfam" id="TIGR00416"/>
    </source>
</evidence>
<dbReference type="GO" id="GO:0000725">
    <property type="term" value="P:recombinational repair"/>
    <property type="evidence" value="ECO:0007669"/>
    <property type="project" value="UniProtKB-UniRule"/>
</dbReference>
<evidence type="ECO:0000256" key="10">
    <source>
        <dbReference type="ARBA" id="ARBA00023204"/>
    </source>
</evidence>
<evidence type="ECO:0000256" key="8">
    <source>
        <dbReference type="ARBA" id="ARBA00023016"/>
    </source>
</evidence>
<keyword evidence="9 11" id="KW-0238">DNA-binding</keyword>
<keyword evidence="8 11" id="KW-0346">Stress response</keyword>
<feature type="domain" description="RecA family profile 1" evidence="14">
    <location>
        <begin position="86"/>
        <end position="241"/>
    </location>
</feature>
<protein>
    <recommendedName>
        <fullName evidence="11 12">DNA repair protein RadA</fullName>
    </recommendedName>
</protein>
<organism evidence="15 16">
    <name type="scientific">Actinocatenispora comari</name>
    <dbReference type="NCBI Taxonomy" id="2807577"/>
    <lineage>
        <taxon>Bacteria</taxon>
        <taxon>Bacillati</taxon>
        <taxon>Actinomycetota</taxon>
        <taxon>Actinomycetes</taxon>
        <taxon>Micromonosporales</taxon>
        <taxon>Micromonosporaceae</taxon>
        <taxon>Actinocatenispora</taxon>
    </lineage>
</organism>
<keyword evidence="5" id="KW-0378">Hydrolase</keyword>
<dbReference type="InterPro" id="IPR041166">
    <property type="entry name" value="Rubredoxin_2"/>
</dbReference>
<name>A0A8J4ENJ4_9ACTN</name>
<dbReference type="InterPro" id="IPR020568">
    <property type="entry name" value="Ribosomal_Su5_D2-typ_SF"/>
</dbReference>
<dbReference type="NCBIfam" id="TIGR00416">
    <property type="entry name" value="sms"/>
    <property type="match status" value="1"/>
</dbReference>
<feature type="binding site" evidence="11">
    <location>
        <begin position="115"/>
        <end position="122"/>
    </location>
    <ligand>
        <name>ATP</name>
        <dbReference type="ChEBI" id="CHEBI:30616"/>
    </ligand>
</feature>
<dbReference type="PROSITE" id="PS50162">
    <property type="entry name" value="RECA_2"/>
    <property type="match status" value="1"/>
</dbReference>
<sequence>MTSRSSGTRSGSASRGAAVRTVRPAYHCDACGFAVPKWVGRCPDCGSWGSIVEAAPAAAAPAATPSLAARAPSVPASPIGAVDLEEAAHRPTGVGELDRVLGGGLVPGSVVLLAGEPGVGKSTLLLEVAYRWCASAPAPAAATPSLVVSGEESAAQVRLRAERTGAVHDSLFLATETDLANVLGHIDTVKPGLLILDSVQTIASPEVDGSAGGVTQVRAVTAALVAVAKERGIATVLVGHVTKDGAIAGPRVLEHLVDVVLHFEGDRHSTLRLVRAVKNRFGAADEVGCFEMHDGGIRGLADPSGLFLSRHADPVPGTCVTVTVEGRRPLLTEVQALVAPSVLPSPRRAVSGLDSARVAMALAVLERRCKVRLHDREVFAATVGGVRVTEPSADLAVSLAVASASRDFPLPADLVAIGEVGLAGEVRPVSAVPRRLSEAARLGFTRALVPVGCGPAATGVDAPAGLSVTEVPDLGAALRAVADATRAARD</sequence>
<keyword evidence="7 11" id="KW-0067">ATP-binding</keyword>
<dbReference type="InterPro" id="IPR027417">
    <property type="entry name" value="P-loop_NTPase"/>
</dbReference>
<feature type="region of interest" description="Lon-protease-like" evidence="11">
    <location>
        <begin position="377"/>
        <end position="490"/>
    </location>
</feature>
<dbReference type="EMBL" id="BOPO01000116">
    <property type="protein sequence ID" value="GIL30340.1"/>
    <property type="molecule type" value="Genomic_DNA"/>
</dbReference>